<dbReference type="InterPro" id="IPR040048">
    <property type="entry name" value="ZNF277"/>
</dbReference>
<proteinExistence type="predicted"/>
<gene>
    <name evidence="3" type="ORF">AMK59_4476</name>
</gene>
<dbReference type="AlphaFoldDB" id="A0A0T6B4Z9"/>
<dbReference type="OrthoDB" id="278606at2759"/>
<dbReference type="PANTHER" id="PTHR13267:SF3">
    <property type="entry name" value="ZINC FINGER PROTEIN 277"/>
    <property type="match status" value="1"/>
</dbReference>
<accession>A0A0T6B4Z9</accession>
<dbReference type="PANTHER" id="PTHR13267">
    <property type="entry name" value="ZINC FINGER PROTEIN 277"/>
    <property type="match status" value="1"/>
</dbReference>
<protein>
    <submittedName>
        <fullName evidence="3">Uncharacterized protein</fullName>
    </submittedName>
</protein>
<evidence type="ECO:0000313" key="3">
    <source>
        <dbReference type="EMBL" id="KRT82353.1"/>
    </source>
</evidence>
<keyword evidence="1" id="KW-0479">Metal-binding</keyword>
<organism evidence="3 4">
    <name type="scientific">Oryctes borbonicus</name>
    <dbReference type="NCBI Taxonomy" id="1629725"/>
    <lineage>
        <taxon>Eukaryota</taxon>
        <taxon>Metazoa</taxon>
        <taxon>Ecdysozoa</taxon>
        <taxon>Arthropoda</taxon>
        <taxon>Hexapoda</taxon>
        <taxon>Insecta</taxon>
        <taxon>Pterygota</taxon>
        <taxon>Neoptera</taxon>
        <taxon>Endopterygota</taxon>
        <taxon>Coleoptera</taxon>
        <taxon>Polyphaga</taxon>
        <taxon>Scarabaeiformia</taxon>
        <taxon>Scarabaeidae</taxon>
        <taxon>Dynastinae</taxon>
        <taxon>Oryctes</taxon>
    </lineage>
</organism>
<reference evidence="3 4" key="1">
    <citation type="submission" date="2015-09" db="EMBL/GenBank/DDBJ databases">
        <title>Draft genome of the scarab beetle Oryctes borbonicus.</title>
        <authorList>
            <person name="Meyer J.M."/>
            <person name="Markov G.V."/>
            <person name="Baskaran P."/>
            <person name="Herrmann M."/>
            <person name="Sommer R.J."/>
            <person name="Roedelsperger C."/>
        </authorList>
    </citation>
    <scope>NUCLEOTIDE SEQUENCE [LARGE SCALE GENOMIC DNA]</scope>
    <source>
        <strain evidence="3">OB123</strain>
        <tissue evidence="3">Whole animal</tissue>
    </source>
</reference>
<dbReference type="EMBL" id="LJIG01009801">
    <property type="protein sequence ID" value="KRT82353.1"/>
    <property type="molecule type" value="Genomic_DNA"/>
</dbReference>
<keyword evidence="4" id="KW-1185">Reference proteome</keyword>
<sequence length="149" mass="17751">MCNTSIKMFGPLTFQENLLENEGADVETPCLLCDDKFNLNLCFTIFLKHCFEVHNLVIEDVQHIENLHQYIVYWKEKFKRTPIEAIIPSIKIDSGDDKYYFISPLIKEDEELRHRLKLDVTLKRQEFERTDENYEKICLFCRSQLKGNL</sequence>
<name>A0A0T6B4Z9_9SCAR</name>
<evidence type="ECO:0000256" key="1">
    <source>
        <dbReference type="ARBA" id="ARBA00022723"/>
    </source>
</evidence>
<dbReference type="Proteomes" id="UP000051574">
    <property type="component" value="Unassembled WGS sequence"/>
</dbReference>
<keyword evidence="2" id="KW-0862">Zinc</keyword>
<comment type="caution">
    <text evidence="3">The sequence shown here is derived from an EMBL/GenBank/DDBJ whole genome shotgun (WGS) entry which is preliminary data.</text>
</comment>
<dbReference type="GO" id="GO:0046872">
    <property type="term" value="F:metal ion binding"/>
    <property type="evidence" value="ECO:0007669"/>
    <property type="project" value="UniProtKB-KW"/>
</dbReference>
<evidence type="ECO:0000256" key="2">
    <source>
        <dbReference type="ARBA" id="ARBA00022833"/>
    </source>
</evidence>
<evidence type="ECO:0000313" key="4">
    <source>
        <dbReference type="Proteomes" id="UP000051574"/>
    </source>
</evidence>